<feature type="transmembrane region" description="Helical" evidence="10">
    <location>
        <begin position="46"/>
        <end position="66"/>
    </location>
</feature>
<dbReference type="Proteomes" id="UP001165190">
    <property type="component" value="Unassembled WGS sequence"/>
</dbReference>
<evidence type="ECO:0000313" key="12">
    <source>
        <dbReference type="Proteomes" id="UP001165190"/>
    </source>
</evidence>
<protein>
    <submittedName>
        <fullName evidence="11">PIN-LIKES 1</fullName>
    </submittedName>
</protein>
<feature type="transmembrane region" description="Helical" evidence="10">
    <location>
        <begin position="72"/>
        <end position="94"/>
    </location>
</feature>
<evidence type="ECO:0000313" key="11">
    <source>
        <dbReference type="EMBL" id="GMI90389.1"/>
    </source>
</evidence>
<keyword evidence="4" id="KW-0256">Endoplasmic reticulum</keyword>
<evidence type="ECO:0000256" key="5">
    <source>
        <dbReference type="ARBA" id="ARBA00022989"/>
    </source>
</evidence>
<keyword evidence="7" id="KW-0927">Auxin signaling pathway</keyword>
<evidence type="ECO:0000256" key="7">
    <source>
        <dbReference type="ARBA" id="ARBA00023294"/>
    </source>
</evidence>
<keyword evidence="3 10" id="KW-0812">Transmembrane</keyword>
<dbReference type="InterPro" id="IPR004776">
    <property type="entry name" value="Mem_transp_PIN-like"/>
</dbReference>
<dbReference type="GO" id="GO:0005789">
    <property type="term" value="C:endoplasmic reticulum membrane"/>
    <property type="evidence" value="ECO:0007669"/>
    <property type="project" value="UniProtKB-SubCell"/>
</dbReference>
<feature type="transmembrane region" description="Helical" evidence="10">
    <location>
        <begin position="254"/>
        <end position="274"/>
    </location>
</feature>
<dbReference type="GO" id="GO:0080162">
    <property type="term" value="P:endoplasmic reticulum to cytosol auxin transport"/>
    <property type="evidence" value="ECO:0007669"/>
    <property type="project" value="InterPro"/>
</dbReference>
<dbReference type="Pfam" id="PF03547">
    <property type="entry name" value="Mem_trans"/>
    <property type="match status" value="1"/>
</dbReference>
<keyword evidence="12" id="KW-1185">Reference proteome</keyword>
<dbReference type="PANTHER" id="PTHR31651:SF6">
    <property type="entry name" value="PROTEIN PIN-LIKES 1-LIKE"/>
    <property type="match status" value="1"/>
</dbReference>
<feature type="transmembrane region" description="Helical" evidence="10">
    <location>
        <begin position="294"/>
        <end position="312"/>
    </location>
</feature>
<feature type="transmembrane region" description="Helical" evidence="10">
    <location>
        <begin position="147"/>
        <end position="166"/>
    </location>
</feature>
<feature type="transmembrane region" description="Helical" evidence="10">
    <location>
        <begin position="6"/>
        <end position="26"/>
    </location>
</feature>
<evidence type="ECO:0000256" key="4">
    <source>
        <dbReference type="ARBA" id="ARBA00022824"/>
    </source>
</evidence>
<dbReference type="OrthoDB" id="191139at2759"/>
<sequence length="416" mass="44722">MGLVDLLVVALIPVAKVLLVTGVGLFLALDRVNLLGPDARHHLNKLVFYVFGPSLVAINLAQTITFDSFLTLWFMPVNILITFIIGSALAWLLIKITKTPKHLQGMVIGCCSAGNLGNLPLILVPAVCEEPNNPFGDSSTCSSNAGAYASLSLAVGAIFIWSYAYGIMRSYANSCKEDSFTTTIQTSKEMSNSEAVSESYRQALLPSKDRLASDEYLTHELPLHNLATQEKISVFKKIFQCINTTMKKINLKEVLAPSAIAGIVGFIVGTVSPIRQLLIGADAPLRVIGSSINLTGEATVACMTLLVGANLLKGLKGSDISPSIIVGIIAVRNILMPLLGIGIVRAAQHFGVVGSDPLFRFVLMLQYALPPAMAVGTMTQLFQVGQSESSVIMLWTYVVAAFSLTIWSTVFMWLLV</sequence>
<accession>A0A9W7I4Q5</accession>
<evidence type="ECO:0000256" key="3">
    <source>
        <dbReference type="ARBA" id="ARBA00022692"/>
    </source>
</evidence>
<dbReference type="PANTHER" id="PTHR31651">
    <property type="match status" value="1"/>
</dbReference>
<feature type="transmembrane region" description="Helical" evidence="10">
    <location>
        <begin position="358"/>
        <end position="382"/>
    </location>
</feature>
<keyword evidence="5 10" id="KW-1133">Transmembrane helix</keyword>
<evidence type="ECO:0000256" key="8">
    <source>
        <dbReference type="ARBA" id="ARBA00025100"/>
    </source>
</evidence>
<feature type="transmembrane region" description="Helical" evidence="10">
    <location>
        <begin position="394"/>
        <end position="415"/>
    </location>
</feature>
<comment type="function">
    <text evidence="8">Involved in cellular auxin homeostasis by regulating auxin metabolism. Regulates intracellular auxin accumulation at the endoplasmic reticulum and thus auxin availability for nuclear auxin signaling.</text>
</comment>
<name>A0A9W7I4Q5_HIBTR</name>
<evidence type="ECO:0000256" key="9">
    <source>
        <dbReference type="ARBA" id="ARBA00025752"/>
    </source>
</evidence>
<comment type="similarity">
    <text evidence="9">Belongs to the auxin efflux carrier (TC 2.A.69.2) family.</text>
</comment>
<dbReference type="AlphaFoldDB" id="A0A9W7I4Q5"/>
<organism evidence="11 12">
    <name type="scientific">Hibiscus trionum</name>
    <name type="common">Flower of an hour</name>
    <dbReference type="NCBI Taxonomy" id="183268"/>
    <lineage>
        <taxon>Eukaryota</taxon>
        <taxon>Viridiplantae</taxon>
        <taxon>Streptophyta</taxon>
        <taxon>Embryophyta</taxon>
        <taxon>Tracheophyta</taxon>
        <taxon>Spermatophyta</taxon>
        <taxon>Magnoliopsida</taxon>
        <taxon>eudicotyledons</taxon>
        <taxon>Gunneridae</taxon>
        <taxon>Pentapetalae</taxon>
        <taxon>rosids</taxon>
        <taxon>malvids</taxon>
        <taxon>Malvales</taxon>
        <taxon>Malvaceae</taxon>
        <taxon>Malvoideae</taxon>
        <taxon>Hibiscus</taxon>
    </lineage>
</organism>
<dbReference type="GO" id="GO:0009734">
    <property type="term" value="P:auxin-activated signaling pathway"/>
    <property type="evidence" value="ECO:0007669"/>
    <property type="project" value="UniProtKB-KW"/>
</dbReference>
<dbReference type="EMBL" id="BSYR01000024">
    <property type="protein sequence ID" value="GMI90389.1"/>
    <property type="molecule type" value="Genomic_DNA"/>
</dbReference>
<feature type="transmembrane region" description="Helical" evidence="10">
    <location>
        <begin position="106"/>
        <end position="127"/>
    </location>
</feature>
<comment type="caution">
    <text evidence="11">The sequence shown here is derived from an EMBL/GenBank/DDBJ whole genome shotgun (WGS) entry which is preliminary data.</text>
</comment>
<evidence type="ECO:0000256" key="6">
    <source>
        <dbReference type="ARBA" id="ARBA00023136"/>
    </source>
</evidence>
<reference evidence="11" key="1">
    <citation type="submission" date="2023-05" db="EMBL/GenBank/DDBJ databases">
        <title>Genome and transcriptome analyses reveal genes involved in the formation of fine ridges on petal epidermal cells in Hibiscus trionum.</title>
        <authorList>
            <person name="Koshimizu S."/>
            <person name="Masuda S."/>
            <person name="Ishii T."/>
            <person name="Shirasu K."/>
            <person name="Hoshino A."/>
            <person name="Arita M."/>
        </authorList>
    </citation>
    <scope>NUCLEOTIDE SEQUENCE</scope>
    <source>
        <strain evidence="11">Hamamatsu line</strain>
    </source>
</reference>
<feature type="transmembrane region" description="Helical" evidence="10">
    <location>
        <begin position="324"/>
        <end position="346"/>
    </location>
</feature>
<evidence type="ECO:0000256" key="1">
    <source>
        <dbReference type="ARBA" id="ARBA00004477"/>
    </source>
</evidence>
<keyword evidence="2" id="KW-0813">Transport</keyword>
<evidence type="ECO:0000256" key="10">
    <source>
        <dbReference type="SAM" id="Phobius"/>
    </source>
</evidence>
<gene>
    <name evidence="11" type="ORF">HRI_002708200</name>
</gene>
<keyword evidence="6 10" id="KW-0472">Membrane</keyword>
<comment type="subcellular location">
    <subcellularLocation>
        <location evidence="1">Endoplasmic reticulum membrane</location>
        <topology evidence="1">Multi-pass membrane protein</topology>
    </subcellularLocation>
</comment>
<evidence type="ECO:0000256" key="2">
    <source>
        <dbReference type="ARBA" id="ARBA00022448"/>
    </source>
</evidence>
<dbReference type="InterPro" id="IPR045033">
    <property type="entry name" value="PILS1/3/4/5/7"/>
</dbReference>
<proteinExistence type="inferred from homology"/>